<organism evidence="3 6">
    <name type="scientific">Adineta steineri</name>
    <dbReference type="NCBI Taxonomy" id="433720"/>
    <lineage>
        <taxon>Eukaryota</taxon>
        <taxon>Metazoa</taxon>
        <taxon>Spiralia</taxon>
        <taxon>Gnathifera</taxon>
        <taxon>Rotifera</taxon>
        <taxon>Eurotatoria</taxon>
        <taxon>Bdelloidea</taxon>
        <taxon>Adinetida</taxon>
        <taxon>Adinetidae</taxon>
        <taxon>Adineta</taxon>
    </lineage>
</organism>
<name>A0A814W299_9BILA</name>
<reference evidence="3" key="1">
    <citation type="submission" date="2021-02" db="EMBL/GenBank/DDBJ databases">
        <authorList>
            <person name="Nowell W R."/>
        </authorList>
    </citation>
    <scope>NUCLEOTIDE SEQUENCE</scope>
</reference>
<dbReference type="EMBL" id="CAJNOE010000400">
    <property type="protein sequence ID" value="CAF1195801.1"/>
    <property type="molecule type" value="Genomic_DNA"/>
</dbReference>
<evidence type="ECO:0000313" key="3">
    <source>
        <dbReference type="EMBL" id="CAF1195801.1"/>
    </source>
</evidence>
<keyword evidence="1" id="KW-0472">Membrane</keyword>
<dbReference type="Proteomes" id="UP000663860">
    <property type="component" value="Unassembled WGS sequence"/>
</dbReference>
<comment type="caution">
    <text evidence="3">The sequence shown here is derived from an EMBL/GenBank/DDBJ whole genome shotgun (WGS) entry which is preliminary data.</text>
</comment>
<dbReference type="EMBL" id="CAJNOG010000278">
    <property type="protein sequence ID" value="CAF1140571.1"/>
    <property type="molecule type" value="Genomic_DNA"/>
</dbReference>
<dbReference type="Proteomes" id="UP000663844">
    <property type="component" value="Unassembled WGS sequence"/>
</dbReference>
<protein>
    <submittedName>
        <fullName evidence="3">Uncharacterized protein</fullName>
    </submittedName>
</protein>
<keyword evidence="1" id="KW-0812">Transmembrane</keyword>
<dbReference type="Proteomes" id="UP000663845">
    <property type="component" value="Unassembled WGS sequence"/>
</dbReference>
<evidence type="ECO:0000313" key="5">
    <source>
        <dbReference type="EMBL" id="CAF4121935.1"/>
    </source>
</evidence>
<evidence type="ECO:0000313" key="6">
    <source>
        <dbReference type="Proteomes" id="UP000663860"/>
    </source>
</evidence>
<evidence type="ECO:0000313" key="2">
    <source>
        <dbReference type="EMBL" id="CAF1140571.1"/>
    </source>
</evidence>
<dbReference type="EMBL" id="CAJOBB010005262">
    <property type="protein sequence ID" value="CAF4121935.1"/>
    <property type="molecule type" value="Genomic_DNA"/>
</dbReference>
<keyword evidence="1" id="KW-1133">Transmembrane helix</keyword>
<feature type="transmembrane region" description="Helical" evidence="1">
    <location>
        <begin position="7"/>
        <end position="26"/>
    </location>
</feature>
<sequence>MRCLRSYRFLLTLCFIIGFIVLIYRLCSISKKTTVSSFNNLSNKINERLHLLNQQFQHVNISMLLDGPSSDRSPSLTYRCRKWCGGWGDRLRGITSAFILAVLSKRRFYIDMPYPCELTKLLKPNLYNWHPIEFEANRNQLRIETTRSPQLARNIYEKISLTNFIKDWSIYDDIYLTTNSDYITPALANKHIQNIVQLLNLSSNDMSQARLFPLLYELLFQPTDQVKNSVDQVLTKLNNDNNIKKQLICLHIRVGKNPTMIHDKILSYRDTIVEDIVEFVDKNLTLNKQSIIFITSDSMKINQYILDKYNKSQSISIPGPIIHIDRLSTSYSSTEQCQGFLKVISDFYVLGECDTLIMSRSGFSEWASRRRYLINPFHQLYLYCRGIYQVTGHKWRRPHVIC</sequence>
<evidence type="ECO:0000256" key="1">
    <source>
        <dbReference type="SAM" id="Phobius"/>
    </source>
</evidence>
<gene>
    <name evidence="3" type="ORF">IZO911_LOCUS28313</name>
    <name evidence="2" type="ORF">JYZ213_LOCUS23533</name>
    <name evidence="5" type="ORF">KXQ929_LOCUS35694</name>
    <name evidence="4" type="ORF">OXD698_LOCUS3129</name>
</gene>
<accession>A0A814W299</accession>
<proteinExistence type="predicted"/>
<dbReference type="Gene3D" id="3.40.50.11350">
    <property type="match status" value="1"/>
</dbReference>
<evidence type="ECO:0000313" key="4">
    <source>
        <dbReference type="EMBL" id="CAF3534800.1"/>
    </source>
</evidence>
<dbReference type="Proteomes" id="UP000663868">
    <property type="component" value="Unassembled WGS sequence"/>
</dbReference>
<dbReference type="EMBL" id="CAJOAZ010000109">
    <property type="protein sequence ID" value="CAF3534800.1"/>
    <property type="molecule type" value="Genomic_DNA"/>
</dbReference>
<dbReference type="AlphaFoldDB" id="A0A814W299"/>